<sequence>MKDWKSHFSFTKQERSGIFFLLALVVVLQLGYWWLANRPAATIPTIVVNEEGQRWVDSLKAAQQKDSARVFLVNPNYLSDYRAYVLGISAEALSRIQAYRNNGKYFNDAAGFQEVAQLPDSTWQQVKPLLKFPKIFKRGQKVKVASSDNGVRVKKDINTATEAELSKVRGIGEVLSKRIVKFRTSLGGFLDDAQVRETFGLEPEVADRLLQVFKVVDAPQIKKVLINQASAGQLAANPYIRYQDARKIVALRDSLGRISNWSEITAIPGFPKERIARIQLYLSLD</sequence>
<keyword evidence="3" id="KW-1185">Reference proteome</keyword>
<dbReference type="GO" id="GO:0015628">
    <property type="term" value="P:protein secretion by the type II secretion system"/>
    <property type="evidence" value="ECO:0007669"/>
    <property type="project" value="TreeGrafter"/>
</dbReference>
<dbReference type="SUPFAM" id="SSF47781">
    <property type="entry name" value="RuvA domain 2-like"/>
    <property type="match status" value="3"/>
</dbReference>
<dbReference type="InterPro" id="IPR051675">
    <property type="entry name" value="Endo/Exo/Phosphatase_dom_1"/>
</dbReference>
<keyword evidence="1" id="KW-0472">Membrane</keyword>
<keyword evidence="1" id="KW-1133">Transmembrane helix</keyword>
<dbReference type="EMBL" id="NBWU01000005">
    <property type="protein sequence ID" value="PCE63509.1"/>
    <property type="molecule type" value="Genomic_DNA"/>
</dbReference>
<dbReference type="GO" id="GO:0015627">
    <property type="term" value="C:type II protein secretion system complex"/>
    <property type="evidence" value="ECO:0007669"/>
    <property type="project" value="TreeGrafter"/>
</dbReference>
<comment type="caution">
    <text evidence="2">The sequence shown here is derived from an EMBL/GenBank/DDBJ whole genome shotgun (WGS) entry which is preliminary data.</text>
</comment>
<dbReference type="Gene3D" id="1.10.150.280">
    <property type="entry name" value="AF1531-like domain"/>
    <property type="match status" value="2"/>
</dbReference>
<accession>A0A2A4G3G4</accession>
<dbReference type="Pfam" id="PF12836">
    <property type="entry name" value="HHH_3"/>
    <property type="match status" value="2"/>
</dbReference>
<evidence type="ECO:0000313" key="3">
    <source>
        <dbReference type="Proteomes" id="UP000219559"/>
    </source>
</evidence>
<gene>
    <name evidence="2" type="ORF">B7P33_14980</name>
</gene>
<dbReference type="InterPro" id="IPR010994">
    <property type="entry name" value="RuvA_2-like"/>
</dbReference>
<dbReference type="PANTHER" id="PTHR21180:SF32">
    <property type="entry name" value="ENDONUCLEASE_EXONUCLEASE_PHOSPHATASE FAMILY DOMAIN-CONTAINING PROTEIN 1"/>
    <property type="match status" value="1"/>
</dbReference>
<dbReference type="OrthoDB" id="981124at2"/>
<dbReference type="Proteomes" id="UP000219559">
    <property type="component" value="Unassembled WGS sequence"/>
</dbReference>
<keyword evidence="1" id="KW-0812">Transmembrane</keyword>
<evidence type="ECO:0000313" key="2">
    <source>
        <dbReference type="EMBL" id="PCE63509.1"/>
    </source>
</evidence>
<name>A0A2A4G3G4_9FLAO</name>
<dbReference type="RefSeq" id="WP_097443461.1">
    <property type="nucleotide sequence ID" value="NZ_NBWU01000005.1"/>
</dbReference>
<reference evidence="2 3" key="1">
    <citation type="submission" date="2017-04" db="EMBL/GenBank/DDBJ databases">
        <title>A new member of the family Flavobacteriaceae isolated from ascidians.</title>
        <authorList>
            <person name="Chen L."/>
        </authorList>
    </citation>
    <scope>NUCLEOTIDE SEQUENCE [LARGE SCALE GENOMIC DNA]</scope>
    <source>
        <strain evidence="2 3">HQA918</strain>
    </source>
</reference>
<feature type="transmembrane region" description="Helical" evidence="1">
    <location>
        <begin position="16"/>
        <end position="35"/>
    </location>
</feature>
<dbReference type="PANTHER" id="PTHR21180">
    <property type="entry name" value="ENDONUCLEASE/EXONUCLEASE/PHOSPHATASE FAMILY DOMAIN-CONTAINING PROTEIN 1"/>
    <property type="match status" value="1"/>
</dbReference>
<evidence type="ECO:0000256" key="1">
    <source>
        <dbReference type="SAM" id="Phobius"/>
    </source>
</evidence>
<evidence type="ECO:0008006" key="4">
    <source>
        <dbReference type="Google" id="ProtNLM"/>
    </source>
</evidence>
<dbReference type="AlphaFoldDB" id="A0A2A4G3G4"/>
<proteinExistence type="predicted"/>
<organism evidence="2 3">
    <name type="scientific">Sediminicola luteus</name>
    <dbReference type="NCBI Taxonomy" id="319238"/>
    <lineage>
        <taxon>Bacteria</taxon>
        <taxon>Pseudomonadati</taxon>
        <taxon>Bacteroidota</taxon>
        <taxon>Flavobacteriia</taxon>
        <taxon>Flavobacteriales</taxon>
        <taxon>Flavobacteriaceae</taxon>
        <taxon>Sediminicola</taxon>
    </lineage>
</organism>
<protein>
    <recommendedName>
        <fullName evidence="4">Competence protein ComEA</fullName>
    </recommendedName>
</protein>